<evidence type="ECO:0000256" key="1">
    <source>
        <dbReference type="SAM" id="MobiDB-lite"/>
    </source>
</evidence>
<protein>
    <submittedName>
        <fullName evidence="2">Uncharacterized protein</fullName>
    </submittedName>
</protein>
<reference evidence="2" key="1">
    <citation type="journal article" date="2022" name="bioRxiv">
        <title>Sequencing and chromosome-scale assembly of the giantPleurodeles waltlgenome.</title>
        <authorList>
            <person name="Brown T."/>
            <person name="Elewa A."/>
            <person name="Iarovenko S."/>
            <person name="Subramanian E."/>
            <person name="Araus A.J."/>
            <person name="Petzold A."/>
            <person name="Susuki M."/>
            <person name="Suzuki K.-i.T."/>
            <person name="Hayashi T."/>
            <person name="Toyoda A."/>
            <person name="Oliveira C."/>
            <person name="Osipova E."/>
            <person name="Leigh N.D."/>
            <person name="Simon A."/>
            <person name="Yun M.H."/>
        </authorList>
    </citation>
    <scope>NUCLEOTIDE SEQUENCE</scope>
    <source>
        <strain evidence="2">20211129_DDA</strain>
        <tissue evidence="2">Liver</tissue>
    </source>
</reference>
<dbReference type="Proteomes" id="UP001066276">
    <property type="component" value="Chromosome 5"/>
</dbReference>
<dbReference type="AlphaFoldDB" id="A0AAV7RK94"/>
<evidence type="ECO:0000313" key="3">
    <source>
        <dbReference type="Proteomes" id="UP001066276"/>
    </source>
</evidence>
<feature type="compositionally biased region" description="Basic and acidic residues" evidence="1">
    <location>
        <begin position="141"/>
        <end position="152"/>
    </location>
</feature>
<dbReference type="EMBL" id="JANPWB010000009">
    <property type="protein sequence ID" value="KAJ1151393.1"/>
    <property type="molecule type" value="Genomic_DNA"/>
</dbReference>
<feature type="region of interest" description="Disordered" evidence="1">
    <location>
        <begin position="60"/>
        <end position="85"/>
    </location>
</feature>
<organism evidence="2 3">
    <name type="scientific">Pleurodeles waltl</name>
    <name type="common">Iberian ribbed newt</name>
    <dbReference type="NCBI Taxonomy" id="8319"/>
    <lineage>
        <taxon>Eukaryota</taxon>
        <taxon>Metazoa</taxon>
        <taxon>Chordata</taxon>
        <taxon>Craniata</taxon>
        <taxon>Vertebrata</taxon>
        <taxon>Euteleostomi</taxon>
        <taxon>Amphibia</taxon>
        <taxon>Batrachia</taxon>
        <taxon>Caudata</taxon>
        <taxon>Salamandroidea</taxon>
        <taxon>Salamandridae</taxon>
        <taxon>Pleurodelinae</taxon>
        <taxon>Pleurodeles</taxon>
    </lineage>
</organism>
<feature type="region of interest" description="Disordered" evidence="1">
    <location>
        <begin position="125"/>
        <end position="152"/>
    </location>
</feature>
<sequence length="152" mass="17342">MKPRTYQELLHGLPSWIWNGNLNCSFYKTGHPYVWTPFKRRLSFGQEAWTGSRVGSLTDLKRQDPEEDLVNVDSKEKDPSYPGSLKRVTDEMTVVDRGCQVELLTIEEGAAALMESENCRRCQSHNVSSRAPRRCIPDYGPGDRVKVKDKPV</sequence>
<name>A0AAV7RK94_PLEWA</name>
<keyword evidence="3" id="KW-1185">Reference proteome</keyword>
<gene>
    <name evidence="2" type="ORF">NDU88_004175</name>
</gene>
<proteinExistence type="predicted"/>
<accession>A0AAV7RK94</accession>
<comment type="caution">
    <text evidence="2">The sequence shown here is derived from an EMBL/GenBank/DDBJ whole genome shotgun (WGS) entry which is preliminary data.</text>
</comment>
<evidence type="ECO:0000313" key="2">
    <source>
        <dbReference type="EMBL" id="KAJ1151393.1"/>
    </source>
</evidence>